<feature type="compositionally biased region" description="Basic and acidic residues" evidence="1">
    <location>
        <begin position="1"/>
        <end position="22"/>
    </location>
</feature>
<proteinExistence type="predicted"/>
<organism evidence="2 3">
    <name type="scientific">Corynespora cassiicola Philippines</name>
    <dbReference type="NCBI Taxonomy" id="1448308"/>
    <lineage>
        <taxon>Eukaryota</taxon>
        <taxon>Fungi</taxon>
        <taxon>Dikarya</taxon>
        <taxon>Ascomycota</taxon>
        <taxon>Pezizomycotina</taxon>
        <taxon>Dothideomycetes</taxon>
        <taxon>Pleosporomycetidae</taxon>
        <taxon>Pleosporales</taxon>
        <taxon>Corynesporascaceae</taxon>
        <taxon>Corynespora</taxon>
    </lineage>
</organism>
<reference evidence="2 3" key="1">
    <citation type="journal article" date="2018" name="Front. Microbiol.">
        <title>Genome-Wide Analysis of Corynespora cassiicola Leaf Fall Disease Putative Effectors.</title>
        <authorList>
            <person name="Lopez D."/>
            <person name="Ribeiro S."/>
            <person name="Label P."/>
            <person name="Fumanal B."/>
            <person name="Venisse J.S."/>
            <person name="Kohler A."/>
            <person name="de Oliveira R.R."/>
            <person name="Labutti K."/>
            <person name="Lipzen A."/>
            <person name="Lail K."/>
            <person name="Bauer D."/>
            <person name="Ohm R.A."/>
            <person name="Barry K.W."/>
            <person name="Spatafora J."/>
            <person name="Grigoriev I.V."/>
            <person name="Martin F.M."/>
            <person name="Pujade-Renaud V."/>
        </authorList>
    </citation>
    <scope>NUCLEOTIDE SEQUENCE [LARGE SCALE GENOMIC DNA]</scope>
    <source>
        <strain evidence="2 3">Philippines</strain>
    </source>
</reference>
<feature type="compositionally biased region" description="Basic and acidic residues" evidence="1">
    <location>
        <begin position="65"/>
        <end position="75"/>
    </location>
</feature>
<name>A0A2T2N5Y3_CORCC</name>
<dbReference type="AlphaFoldDB" id="A0A2T2N5Y3"/>
<protein>
    <submittedName>
        <fullName evidence="2">Uncharacterized protein</fullName>
    </submittedName>
</protein>
<gene>
    <name evidence="2" type="ORF">BS50DRAFT_593566</name>
</gene>
<evidence type="ECO:0000256" key="1">
    <source>
        <dbReference type="SAM" id="MobiDB-lite"/>
    </source>
</evidence>
<keyword evidence="3" id="KW-1185">Reference proteome</keyword>
<dbReference type="EMBL" id="KZ678147">
    <property type="protein sequence ID" value="PSN60841.1"/>
    <property type="molecule type" value="Genomic_DNA"/>
</dbReference>
<feature type="region of interest" description="Disordered" evidence="1">
    <location>
        <begin position="1"/>
        <end position="81"/>
    </location>
</feature>
<accession>A0A2T2N5Y3</accession>
<sequence>MPGRKTWDKRASALGREGKRYGNPDAKSNHTPPPSSKCHRKTERRDRLVPKSASEGSFGSNARPHAAEFQRDVQHRSPCASPIRCSRPASQSVSVLRLDLLRMLLEAEIHHAKNRTAPHRSHCWLDSIRLDSQWAPFRSGPKEVAGQDAEARHADSAPQASVCRARLGAGTAPVGRTWREMLCNAASLVALGKVLGGLLR</sequence>
<evidence type="ECO:0000313" key="3">
    <source>
        <dbReference type="Proteomes" id="UP000240883"/>
    </source>
</evidence>
<evidence type="ECO:0000313" key="2">
    <source>
        <dbReference type="EMBL" id="PSN60841.1"/>
    </source>
</evidence>
<dbReference type="Proteomes" id="UP000240883">
    <property type="component" value="Unassembled WGS sequence"/>
</dbReference>